<comment type="caution">
    <text evidence="9">The sequence shown here is derived from an EMBL/GenBank/DDBJ whole genome shotgun (WGS) entry which is preliminary data.</text>
</comment>
<protein>
    <submittedName>
        <fullName evidence="9">Uncharacterized protein</fullName>
    </submittedName>
</protein>
<keyword evidence="4" id="KW-0067">ATP-binding</keyword>
<sequence length="537" mass="61506">MAELFLFSIAESLIAKLASRACEEASQVLGLYHHLQDFTQTLSIVKAVLLDAEQKQAQKYELKEWLRQIKRVFSDAENVLDEFECKASQKHVLEAHGSIATKVAHFFSTSNPLVFRYKMSQQIKKIKNQLDKVATDRHKFGLETVDSDRRVVHKRDMTHSYVVDSDVVGREHHKEKIIQLLMRQNENPNNDGHTSLSVIPIVGIGGLGKTTLAKFVFNDKRMDKCFSLKSWVCVAMDFDIKQVIIKMINSINDSAHQQNLNMLDLEQLQRQLRNKLTNQKFLLVLDDIWNEDRVKWIEVRDLMQGSDAGSKILVTTRSQRIASMMGTVPSHNLEGLSPEDSLSLFVKWAFKEGEEKKYPFLVNIGREIVSKCKGVPLAVRTLGSLLFLKISREEWEFVRDNEIWNSLKAGTAIWPALKLSFEQMPSDLRQCFALFNLYPLGYTFDSFDVTSLWGALGLLPSSNRNQASKHGPNQYLCELVSRSFLQDFVDYGIGFSFRIHELRFEIEGYLELLGKPQPHPHLTIDEPGEPEEEEGLE</sequence>
<feature type="domain" description="Disease resistance N-terminal" evidence="7">
    <location>
        <begin position="11"/>
        <end position="94"/>
    </location>
</feature>
<dbReference type="PANTHER" id="PTHR36766:SF61">
    <property type="entry name" value="NB-ARC DOMAIN DISEASE RESISTANCE PROTEIN"/>
    <property type="match status" value="1"/>
</dbReference>
<dbReference type="Pfam" id="PF00931">
    <property type="entry name" value="NB-ARC"/>
    <property type="match status" value="1"/>
</dbReference>
<feature type="domain" description="Disease resistance protein winged helix" evidence="8">
    <location>
        <begin position="437"/>
        <end position="502"/>
    </location>
</feature>
<evidence type="ECO:0000256" key="5">
    <source>
        <dbReference type="SAM" id="MobiDB-lite"/>
    </source>
</evidence>
<dbReference type="Gene3D" id="3.40.50.300">
    <property type="entry name" value="P-loop containing nucleotide triphosphate hydrolases"/>
    <property type="match status" value="1"/>
</dbReference>
<dbReference type="InterPro" id="IPR058922">
    <property type="entry name" value="WHD_DRP"/>
</dbReference>
<dbReference type="GO" id="GO:0043531">
    <property type="term" value="F:ADP binding"/>
    <property type="evidence" value="ECO:0007669"/>
    <property type="project" value="InterPro"/>
</dbReference>
<dbReference type="InterPro" id="IPR041118">
    <property type="entry name" value="Rx_N"/>
</dbReference>
<keyword evidence="10" id="KW-1185">Reference proteome</keyword>
<dbReference type="Pfam" id="PF18052">
    <property type="entry name" value="Rx_N"/>
    <property type="match status" value="1"/>
</dbReference>
<dbReference type="SUPFAM" id="SSF52540">
    <property type="entry name" value="P-loop containing nucleoside triphosphate hydrolases"/>
    <property type="match status" value="1"/>
</dbReference>
<dbReference type="Gene3D" id="1.10.10.10">
    <property type="entry name" value="Winged helix-like DNA-binding domain superfamily/Winged helix DNA-binding domain"/>
    <property type="match status" value="1"/>
</dbReference>
<keyword evidence="1" id="KW-0677">Repeat</keyword>
<dbReference type="Gene3D" id="1.20.5.4130">
    <property type="match status" value="1"/>
</dbReference>
<evidence type="ECO:0000259" key="7">
    <source>
        <dbReference type="Pfam" id="PF18052"/>
    </source>
</evidence>
<feature type="region of interest" description="Disordered" evidence="5">
    <location>
        <begin position="517"/>
        <end position="537"/>
    </location>
</feature>
<evidence type="ECO:0000313" key="10">
    <source>
        <dbReference type="Proteomes" id="UP001359559"/>
    </source>
</evidence>
<dbReference type="AlphaFoldDB" id="A0AAN9ITB3"/>
<feature type="compositionally biased region" description="Acidic residues" evidence="5">
    <location>
        <begin position="526"/>
        <end position="537"/>
    </location>
</feature>
<accession>A0AAN9ITB3</accession>
<evidence type="ECO:0000256" key="2">
    <source>
        <dbReference type="ARBA" id="ARBA00022741"/>
    </source>
</evidence>
<feature type="domain" description="NB-ARC" evidence="6">
    <location>
        <begin position="171"/>
        <end position="352"/>
    </location>
</feature>
<dbReference type="EMBL" id="JAYKXN010000005">
    <property type="protein sequence ID" value="KAK7285598.1"/>
    <property type="molecule type" value="Genomic_DNA"/>
</dbReference>
<dbReference type="Gene3D" id="1.10.8.430">
    <property type="entry name" value="Helical domain of apoptotic protease-activating factors"/>
    <property type="match status" value="1"/>
</dbReference>
<gene>
    <name evidence="9" type="ORF">RJT34_20374</name>
</gene>
<proteinExistence type="predicted"/>
<dbReference type="GO" id="GO:0005524">
    <property type="term" value="F:ATP binding"/>
    <property type="evidence" value="ECO:0007669"/>
    <property type="project" value="UniProtKB-KW"/>
</dbReference>
<dbReference type="InterPro" id="IPR036388">
    <property type="entry name" value="WH-like_DNA-bd_sf"/>
</dbReference>
<dbReference type="PANTHER" id="PTHR36766">
    <property type="entry name" value="PLANT BROAD-SPECTRUM MILDEW RESISTANCE PROTEIN RPW8"/>
    <property type="match status" value="1"/>
</dbReference>
<dbReference type="InterPro" id="IPR002182">
    <property type="entry name" value="NB-ARC"/>
</dbReference>
<reference evidence="9 10" key="1">
    <citation type="submission" date="2024-01" db="EMBL/GenBank/DDBJ databases">
        <title>The genomes of 5 underutilized Papilionoideae crops provide insights into root nodulation and disease resistance.</title>
        <authorList>
            <person name="Yuan L."/>
        </authorList>
    </citation>
    <scope>NUCLEOTIDE SEQUENCE [LARGE SCALE GENOMIC DNA]</scope>
    <source>
        <strain evidence="9">LY-2023</strain>
        <tissue evidence="9">Leaf</tissue>
    </source>
</reference>
<evidence type="ECO:0000256" key="3">
    <source>
        <dbReference type="ARBA" id="ARBA00022821"/>
    </source>
</evidence>
<keyword evidence="3" id="KW-0611">Plant defense</keyword>
<evidence type="ECO:0000259" key="8">
    <source>
        <dbReference type="Pfam" id="PF23559"/>
    </source>
</evidence>
<evidence type="ECO:0000256" key="4">
    <source>
        <dbReference type="ARBA" id="ARBA00022840"/>
    </source>
</evidence>
<dbReference type="PRINTS" id="PR00364">
    <property type="entry name" value="DISEASERSIST"/>
</dbReference>
<dbReference type="Proteomes" id="UP001359559">
    <property type="component" value="Unassembled WGS sequence"/>
</dbReference>
<keyword evidence="2" id="KW-0547">Nucleotide-binding</keyword>
<dbReference type="InterPro" id="IPR042197">
    <property type="entry name" value="Apaf_helical"/>
</dbReference>
<dbReference type="GO" id="GO:0006952">
    <property type="term" value="P:defense response"/>
    <property type="evidence" value="ECO:0007669"/>
    <property type="project" value="UniProtKB-KW"/>
</dbReference>
<evidence type="ECO:0000259" key="6">
    <source>
        <dbReference type="Pfam" id="PF00931"/>
    </source>
</evidence>
<evidence type="ECO:0000313" key="9">
    <source>
        <dbReference type="EMBL" id="KAK7285598.1"/>
    </source>
</evidence>
<name>A0AAN9ITB3_CLITE</name>
<organism evidence="9 10">
    <name type="scientific">Clitoria ternatea</name>
    <name type="common">Butterfly pea</name>
    <dbReference type="NCBI Taxonomy" id="43366"/>
    <lineage>
        <taxon>Eukaryota</taxon>
        <taxon>Viridiplantae</taxon>
        <taxon>Streptophyta</taxon>
        <taxon>Embryophyta</taxon>
        <taxon>Tracheophyta</taxon>
        <taxon>Spermatophyta</taxon>
        <taxon>Magnoliopsida</taxon>
        <taxon>eudicotyledons</taxon>
        <taxon>Gunneridae</taxon>
        <taxon>Pentapetalae</taxon>
        <taxon>rosids</taxon>
        <taxon>fabids</taxon>
        <taxon>Fabales</taxon>
        <taxon>Fabaceae</taxon>
        <taxon>Papilionoideae</taxon>
        <taxon>50 kb inversion clade</taxon>
        <taxon>NPAAA clade</taxon>
        <taxon>indigoferoid/millettioid clade</taxon>
        <taxon>Phaseoleae</taxon>
        <taxon>Clitoria</taxon>
    </lineage>
</organism>
<dbReference type="Pfam" id="PF23559">
    <property type="entry name" value="WHD_DRP"/>
    <property type="match status" value="1"/>
</dbReference>
<dbReference type="InterPro" id="IPR027417">
    <property type="entry name" value="P-loop_NTPase"/>
</dbReference>
<dbReference type="FunFam" id="3.40.50.300:FF:001091">
    <property type="entry name" value="Probable disease resistance protein At1g61300"/>
    <property type="match status" value="1"/>
</dbReference>
<evidence type="ECO:0000256" key="1">
    <source>
        <dbReference type="ARBA" id="ARBA00022737"/>
    </source>
</evidence>